<name>A0ABN7W4R7_GIGMA</name>
<gene>
    <name evidence="2" type="ORF">GMARGA_LOCUS26603</name>
</gene>
<dbReference type="EMBL" id="CAJVQB010031267">
    <property type="protein sequence ID" value="CAG8816654.1"/>
    <property type="molecule type" value="Genomic_DNA"/>
</dbReference>
<evidence type="ECO:0000256" key="1">
    <source>
        <dbReference type="SAM" id="MobiDB-lite"/>
    </source>
</evidence>
<keyword evidence="3" id="KW-1185">Reference proteome</keyword>
<evidence type="ECO:0000313" key="2">
    <source>
        <dbReference type="EMBL" id="CAG8816654.1"/>
    </source>
</evidence>
<reference evidence="2 3" key="1">
    <citation type="submission" date="2021-06" db="EMBL/GenBank/DDBJ databases">
        <authorList>
            <person name="Kallberg Y."/>
            <person name="Tangrot J."/>
            <person name="Rosling A."/>
        </authorList>
    </citation>
    <scope>NUCLEOTIDE SEQUENCE [LARGE SCALE GENOMIC DNA]</scope>
    <source>
        <strain evidence="2 3">120-4 pot B 10/14</strain>
    </source>
</reference>
<sequence length="68" mass="7738">MSLRKSFWKPQLKPPPPPKPTSKLLLPNLLPTSPKLESKLYERSRELIVAMGGIFEAEENQIFEAGDF</sequence>
<evidence type="ECO:0000313" key="3">
    <source>
        <dbReference type="Proteomes" id="UP000789901"/>
    </source>
</evidence>
<organism evidence="2 3">
    <name type="scientific">Gigaspora margarita</name>
    <dbReference type="NCBI Taxonomy" id="4874"/>
    <lineage>
        <taxon>Eukaryota</taxon>
        <taxon>Fungi</taxon>
        <taxon>Fungi incertae sedis</taxon>
        <taxon>Mucoromycota</taxon>
        <taxon>Glomeromycotina</taxon>
        <taxon>Glomeromycetes</taxon>
        <taxon>Diversisporales</taxon>
        <taxon>Gigasporaceae</taxon>
        <taxon>Gigaspora</taxon>
    </lineage>
</organism>
<accession>A0ABN7W4R7</accession>
<protein>
    <submittedName>
        <fullName evidence="2">8381_t:CDS:1</fullName>
    </submittedName>
</protein>
<dbReference type="Proteomes" id="UP000789901">
    <property type="component" value="Unassembled WGS sequence"/>
</dbReference>
<feature type="region of interest" description="Disordered" evidence="1">
    <location>
        <begin position="1"/>
        <end position="28"/>
    </location>
</feature>
<proteinExistence type="predicted"/>
<comment type="caution">
    <text evidence="2">The sequence shown here is derived from an EMBL/GenBank/DDBJ whole genome shotgun (WGS) entry which is preliminary data.</text>
</comment>